<comment type="caution">
    <text evidence="3">The sequence shown here is derived from an EMBL/GenBank/DDBJ whole genome shotgun (WGS) entry which is preliminary data.</text>
</comment>
<evidence type="ECO:0000313" key="4">
    <source>
        <dbReference type="Proteomes" id="UP001433268"/>
    </source>
</evidence>
<accession>A0ABR1WR17</accession>
<sequence length="249" mass="27316">MDKNTASDRDMLTNEMCSKVQEAERRHQTQAAELKEQLAKLITANAHLAAANAQLVAANSQLTAENRGLKATVPGRNAADRTLQAYAAMRSAAPACREAVDASTQTEGSPAKGVRPSEAKAGGAWGLEWEANRIPTKPRSCLAVAADTATTAPTVLEDTIFNTNTFFRLEFINSSRIALAGGRQDIPARHATWSFFSTLRGFLQKLLFWKVEGSMEWLYMLPPCLLMIYSRDVIVCRDALILFLTCHID</sequence>
<keyword evidence="1" id="KW-0175">Coiled coil</keyword>
<name>A0ABR1WR17_9PEZI</name>
<keyword evidence="4" id="KW-1185">Reference proteome</keyword>
<evidence type="ECO:0000256" key="2">
    <source>
        <dbReference type="SAM" id="MobiDB-lite"/>
    </source>
</evidence>
<dbReference type="Proteomes" id="UP001433268">
    <property type="component" value="Unassembled WGS sequence"/>
</dbReference>
<evidence type="ECO:0000313" key="3">
    <source>
        <dbReference type="EMBL" id="KAK8085853.1"/>
    </source>
</evidence>
<dbReference type="GeneID" id="92044499"/>
<evidence type="ECO:0000256" key="1">
    <source>
        <dbReference type="SAM" id="Coils"/>
    </source>
</evidence>
<feature type="region of interest" description="Disordered" evidence="2">
    <location>
        <begin position="98"/>
        <end position="118"/>
    </location>
</feature>
<dbReference type="EMBL" id="JAQQWN010000005">
    <property type="protein sequence ID" value="KAK8085853.1"/>
    <property type="molecule type" value="Genomic_DNA"/>
</dbReference>
<reference evidence="3 4" key="1">
    <citation type="submission" date="2023-01" db="EMBL/GenBank/DDBJ databases">
        <title>Analysis of 21 Apiospora genomes using comparative genomics revels a genus with tremendous synthesis potential of carbohydrate active enzymes and secondary metabolites.</title>
        <authorList>
            <person name="Sorensen T."/>
        </authorList>
    </citation>
    <scope>NUCLEOTIDE SEQUENCE [LARGE SCALE GENOMIC DNA]</scope>
    <source>
        <strain evidence="3 4">CBS 114990</strain>
    </source>
</reference>
<dbReference type="RefSeq" id="XP_066670362.1">
    <property type="nucleotide sequence ID" value="XM_066811439.1"/>
</dbReference>
<feature type="coiled-coil region" evidence="1">
    <location>
        <begin position="17"/>
        <end position="51"/>
    </location>
</feature>
<protein>
    <submittedName>
        <fullName evidence="3">Uncharacterized protein</fullName>
    </submittedName>
</protein>
<gene>
    <name evidence="3" type="ORF">PG997_007124</name>
</gene>
<organism evidence="3 4">
    <name type="scientific">Apiospora hydei</name>
    <dbReference type="NCBI Taxonomy" id="1337664"/>
    <lineage>
        <taxon>Eukaryota</taxon>
        <taxon>Fungi</taxon>
        <taxon>Dikarya</taxon>
        <taxon>Ascomycota</taxon>
        <taxon>Pezizomycotina</taxon>
        <taxon>Sordariomycetes</taxon>
        <taxon>Xylariomycetidae</taxon>
        <taxon>Amphisphaeriales</taxon>
        <taxon>Apiosporaceae</taxon>
        <taxon>Apiospora</taxon>
    </lineage>
</organism>
<proteinExistence type="predicted"/>